<keyword evidence="6" id="KW-1185">Reference proteome</keyword>
<keyword evidence="1" id="KW-0805">Transcription regulation</keyword>
<dbReference type="EMBL" id="BSEJ01000006">
    <property type="protein sequence ID" value="GLJ61470.1"/>
    <property type="molecule type" value="Genomic_DNA"/>
</dbReference>
<dbReference type="SUPFAM" id="SSF53822">
    <property type="entry name" value="Periplasmic binding protein-like I"/>
    <property type="match status" value="1"/>
</dbReference>
<dbReference type="CDD" id="cd01392">
    <property type="entry name" value="HTH_LacI"/>
    <property type="match status" value="1"/>
</dbReference>
<dbReference type="RefSeq" id="WP_271173179.1">
    <property type="nucleotide sequence ID" value="NZ_BSEJ01000006.1"/>
</dbReference>
<organism evidence="5 6">
    <name type="scientific">Microbacterium barkeri</name>
    <dbReference type="NCBI Taxonomy" id="33917"/>
    <lineage>
        <taxon>Bacteria</taxon>
        <taxon>Bacillati</taxon>
        <taxon>Actinomycetota</taxon>
        <taxon>Actinomycetes</taxon>
        <taxon>Micrococcales</taxon>
        <taxon>Microbacteriaceae</taxon>
        <taxon>Microbacterium</taxon>
    </lineage>
</organism>
<dbReference type="PRINTS" id="PR00036">
    <property type="entry name" value="HTHLACI"/>
</dbReference>
<name>A0A9W6H2T1_9MICO</name>
<reference evidence="5" key="1">
    <citation type="journal article" date="2014" name="Int. J. Syst. Evol. Microbiol.">
        <title>Complete genome sequence of Corynebacterium casei LMG S-19264T (=DSM 44701T), isolated from a smear-ripened cheese.</title>
        <authorList>
            <consortium name="US DOE Joint Genome Institute (JGI-PGF)"/>
            <person name="Walter F."/>
            <person name="Albersmeier A."/>
            <person name="Kalinowski J."/>
            <person name="Ruckert C."/>
        </authorList>
    </citation>
    <scope>NUCLEOTIDE SEQUENCE</scope>
    <source>
        <strain evidence="5">VKM Ac-1020</strain>
    </source>
</reference>
<dbReference type="PROSITE" id="PS00356">
    <property type="entry name" value="HTH_LACI_1"/>
    <property type="match status" value="1"/>
</dbReference>
<evidence type="ECO:0000256" key="1">
    <source>
        <dbReference type="ARBA" id="ARBA00023015"/>
    </source>
</evidence>
<dbReference type="GO" id="GO:0000976">
    <property type="term" value="F:transcription cis-regulatory region binding"/>
    <property type="evidence" value="ECO:0007669"/>
    <property type="project" value="TreeGrafter"/>
</dbReference>
<reference evidence="5" key="2">
    <citation type="submission" date="2023-01" db="EMBL/GenBank/DDBJ databases">
        <authorList>
            <person name="Sun Q."/>
            <person name="Evtushenko L."/>
        </authorList>
    </citation>
    <scope>NUCLEOTIDE SEQUENCE</scope>
    <source>
        <strain evidence="5">VKM Ac-1020</strain>
    </source>
</reference>
<dbReference type="InterPro" id="IPR000843">
    <property type="entry name" value="HTH_LacI"/>
</dbReference>
<dbReference type="SMART" id="SM00354">
    <property type="entry name" value="HTH_LACI"/>
    <property type="match status" value="1"/>
</dbReference>
<dbReference type="Pfam" id="PF13377">
    <property type="entry name" value="Peripla_BP_3"/>
    <property type="match status" value="1"/>
</dbReference>
<dbReference type="InterPro" id="IPR028082">
    <property type="entry name" value="Peripla_BP_I"/>
</dbReference>
<proteinExistence type="predicted"/>
<keyword evidence="2" id="KW-0238">DNA-binding</keyword>
<dbReference type="CDD" id="cd06267">
    <property type="entry name" value="PBP1_LacI_sugar_binding-like"/>
    <property type="match status" value="1"/>
</dbReference>
<feature type="domain" description="HTH lacI-type" evidence="4">
    <location>
        <begin position="14"/>
        <end position="68"/>
    </location>
</feature>
<dbReference type="GO" id="GO:0003700">
    <property type="term" value="F:DNA-binding transcription factor activity"/>
    <property type="evidence" value="ECO:0007669"/>
    <property type="project" value="TreeGrafter"/>
</dbReference>
<dbReference type="Proteomes" id="UP001142462">
    <property type="component" value="Unassembled WGS sequence"/>
</dbReference>
<dbReference type="PANTHER" id="PTHR30146">
    <property type="entry name" value="LACI-RELATED TRANSCRIPTIONAL REPRESSOR"/>
    <property type="match status" value="1"/>
</dbReference>
<dbReference type="AlphaFoldDB" id="A0A9W6H2T1"/>
<dbReference type="SUPFAM" id="SSF47413">
    <property type="entry name" value="lambda repressor-like DNA-binding domains"/>
    <property type="match status" value="1"/>
</dbReference>
<keyword evidence="3" id="KW-0804">Transcription</keyword>
<dbReference type="PANTHER" id="PTHR30146:SF109">
    <property type="entry name" value="HTH-TYPE TRANSCRIPTIONAL REGULATOR GALS"/>
    <property type="match status" value="1"/>
</dbReference>
<dbReference type="InterPro" id="IPR046335">
    <property type="entry name" value="LacI/GalR-like_sensor"/>
</dbReference>
<sequence>MATKRTRRHPVRQTTISDIAELAGVSKATVSRVMNGVPTVAEDIAERVRAAIDELGYTPSQTARSLSLGVSRTIGVLVPDLSNPMFHQVLHGVHRAAAADGYRVLVADTLEDEAGEAASAIDIRNRTDAVVLIAPRMTRPELLDLLPRVQPVAVVNRTTGRNAAVAQVDYATGIQTLAQHLVDLGHERIAFLSGPEASRSNHERLRGLIAFRETHPDIEIRELACGSGFEDGYRAWDAVRGSGATAVLAFNDIVALGLLGRLDEEGVRVPDDLSVTGFDDIPFSRYSAPPLTTMTVDLPGVGAAVWRELHDEIGGGLRRDPVVFTPALTVRASTGPRP</sequence>
<dbReference type="Pfam" id="PF00356">
    <property type="entry name" value="LacI"/>
    <property type="match status" value="1"/>
</dbReference>
<evidence type="ECO:0000313" key="6">
    <source>
        <dbReference type="Proteomes" id="UP001142462"/>
    </source>
</evidence>
<accession>A0A9W6H2T1</accession>
<dbReference type="PROSITE" id="PS50932">
    <property type="entry name" value="HTH_LACI_2"/>
    <property type="match status" value="1"/>
</dbReference>
<dbReference type="Gene3D" id="3.40.50.2300">
    <property type="match status" value="2"/>
</dbReference>
<gene>
    <name evidence="5" type="ORF">GCM10017576_15990</name>
</gene>
<evidence type="ECO:0000259" key="4">
    <source>
        <dbReference type="PROSITE" id="PS50932"/>
    </source>
</evidence>
<evidence type="ECO:0000256" key="2">
    <source>
        <dbReference type="ARBA" id="ARBA00023125"/>
    </source>
</evidence>
<dbReference type="Gene3D" id="1.10.260.40">
    <property type="entry name" value="lambda repressor-like DNA-binding domains"/>
    <property type="match status" value="1"/>
</dbReference>
<dbReference type="InterPro" id="IPR010982">
    <property type="entry name" value="Lambda_DNA-bd_dom_sf"/>
</dbReference>
<protein>
    <recommendedName>
        <fullName evidence="4">HTH lacI-type domain-containing protein</fullName>
    </recommendedName>
</protein>
<evidence type="ECO:0000313" key="5">
    <source>
        <dbReference type="EMBL" id="GLJ61470.1"/>
    </source>
</evidence>
<evidence type="ECO:0000256" key="3">
    <source>
        <dbReference type="ARBA" id="ARBA00023163"/>
    </source>
</evidence>
<comment type="caution">
    <text evidence="5">The sequence shown here is derived from an EMBL/GenBank/DDBJ whole genome shotgun (WGS) entry which is preliminary data.</text>
</comment>